<keyword evidence="2" id="KW-1185">Reference proteome</keyword>
<name>A0ABU0IHT4_9HYPH</name>
<evidence type="ECO:0000313" key="1">
    <source>
        <dbReference type="EMBL" id="MDQ0457193.1"/>
    </source>
</evidence>
<organism evidence="1 2">
    <name type="scientific">Rhizobium paknamense</name>
    <dbReference type="NCBI Taxonomy" id="1206817"/>
    <lineage>
        <taxon>Bacteria</taxon>
        <taxon>Pseudomonadati</taxon>
        <taxon>Pseudomonadota</taxon>
        <taxon>Alphaproteobacteria</taxon>
        <taxon>Hyphomicrobiales</taxon>
        <taxon>Rhizobiaceae</taxon>
        <taxon>Rhizobium/Agrobacterium group</taxon>
        <taxon>Rhizobium</taxon>
    </lineage>
</organism>
<dbReference type="Proteomes" id="UP001235269">
    <property type="component" value="Unassembled WGS sequence"/>
</dbReference>
<sequence>MLAWKLNKQGLSRGLRHLQFAVSFNPAKESGLVEKVLVLPEILFILPLKLVMKAREGCWFQDGVSGAIGWVLQSPRMRGKACGCGNVEV</sequence>
<dbReference type="EMBL" id="JAUSWH010000013">
    <property type="protein sequence ID" value="MDQ0457193.1"/>
    <property type="molecule type" value="Genomic_DNA"/>
</dbReference>
<protein>
    <submittedName>
        <fullName evidence="1">Uncharacterized protein</fullName>
    </submittedName>
</protein>
<proteinExistence type="predicted"/>
<accession>A0ABU0IHT4</accession>
<gene>
    <name evidence="1" type="ORF">QO005_003542</name>
</gene>
<dbReference type="RefSeq" id="WP_307159372.1">
    <property type="nucleotide sequence ID" value="NZ_JAUSWH010000013.1"/>
</dbReference>
<comment type="caution">
    <text evidence="1">The sequence shown here is derived from an EMBL/GenBank/DDBJ whole genome shotgun (WGS) entry which is preliminary data.</text>
</comment>
<evidence type="ECO:0000313" key="2">
    <source>
        <dbReference type="Proteomes" id="UP001235269"/>
    </source>
</evidence>
<reference evidence="1 2" key="1">
    <citation type="submission" date="2023-07" db="EMBL/GenBank/DDBJ databases">
        <title>Genomic Encyclopedia of Type Strains, Phase IV (KMG-IV): sequencing the most valuable type-strain genomes for metagenomic binning, comparative biology and taxonomic classification.</title>
        <authorList>
            <person name="Goeker M."/>
        </authorList>
    </citation>
    <scope>NUCLEOTIDE SEQUENCE [LARGE SCALE GENOMIC DNA]</scope>
    <source>
        <strain evidence="1 2">DSM 100301</strain>
    </source>
</reference>